<dbReference type="EC" id="3.1.1.1" evidence="4"/>
<gene>
    <name evidence="4" type="primary">nlhH_1</name>
    <name evidence="4" type="ORF">JS278_02235</name>
</gene>
<keyword evidence="2" id="KW-0812">Transmembrane</keyword>
<feature type="domain" description="BD-FAE-like" evidence="3">
    <location>
        <begin position="144"/>
        <end position="251"/>
    </location>
</feature>
<dbReference type="KEGG" id="acij:JS278_02235"/>
<dbReference type="SUPFAM" id="SSF53474">
    <property type="entry name" value="alpha/beta-Hydrolases"/>
    <property type="match status" value="1"/>
</dbReference>
<evidence type="ECO:0000259" key="3">
    <source>
        <dbReference type="Pfam" id="PF20434"/>
    </source>
</evidence>
<feature type="transmembrane region" description="Helical" evidence="2">
    <location>
        <begin position="62"/>
        <end position="83"/>
    </location>
</feature>
<evidence type="ECO:0000256" key="2">
    <source>
        <dbReference type="SAM" id="Phobius"/>
    </source>
</evidence>
<dbReference type="PANTHER" id="PTHR48081">
    <property type="entry name" value="AB HYDROLASE SUPERFAMILY PROTEIN C4A8.06C"/>
    <property type="match status" value="1"/>
</dbReference>
<dbReference type="Gene3D" id="3.40.50.1820">
    <property type="entry name" value="alpha/beta hydrolase"/>
    <property type="match status" value="1"/>
</dbReference>
<evidence type="ECO:0000256" key="1">
    <source>
        <dbReference type="ARBA" id="ARBA00022801"/>
    </source>
</evidence>
<protein>
    <submittedName>
        <fullName evidence="4">Carboxylesterase NlhH</fullName>
        <ecNumber evidence="4">3.1.1.1</ecNumber>
    </submittedName>
</protein>
<reference evidence="4 5" key="1">
    <citation type="submission" date="2017-12" db="EMBL/GenBank/DDBJ databases">
        <title>The whole genome sequence of the Acidipropionibacterium virtanenii sp. nov. type strain JS278.</title>
        <authorList>
            <person name="Laine P."/>
            <person name="Deptula P."/>
            <person name="Varmanen P."/>
            <person name="Auvinen P."/>
        </authorList>
    </citation>
    <scope>NUCLEOTIDE SEQUENCE [LARGE SCALE GENOMIC DNA]</scope>
    <source>
        <strain evidence="4 5">JS278</strain>
    </source>
</reference>
<dbReference type="GO" id="GO:0106435">
    <property type="term" value="F:carboxylesterase activity"/>
    <property type="evidence" value="ECO:0007669"/>
    <property type="project" value="UniProtKB-EC"/>
</dbReference>
<keyword evidence="2" id="KW-0472">Membrane</keyword>
<dbReference type="InterPro" id="IPR050300">
    <property type="entry name" value="GDXG_lipolytic_enzyme"/>
</dbReference>
<keyword evidence="1 4" id="KW-0378">Hydrolase</keyword>
<dbReference type="RefSeq" id="WP_114045266.1">
    <property type="nucleotide sequence ID" value="NZ_CP025198.1"/>
</dbReference>
<keyword evidence="2" id="KW-1133">Transmembrane helix</keyword>
<accession>A0A344UVT9</accession>
<sequence>MPVGYLVTVLLFGACCLAALPRPRRISIKRYFLAVVINEIPHVAALLLLLSTALAWSQGDLAGPSGLILTSMAGIVLLGLAVLTRRGLHAAPTTDAVTREHGGIPRRDRVRRLLRPLLFPFPWRPRSVTRIGPLSYGEHKRQRLDVYRPKHPSAPGPVLVYFHGGGYFSGSNRREGRGLLHHLASRGWICISATYRLRPEAGFTDHLDDARAALRWAHEHAESYGGDPRLLVMAGSSAGAHLTSLCALTQDPAADPERPCVDAALCLYGYYGRYYGRDPDESPVSTPMSLDPGHAPPFFVVHGDHDSYAPVEDARALHRHLASRPENDAWYVELPGAQHGFDALSSWRTAATIDGIDAFLDRLGARGPTRTTR</sequence>
<dbReference type="Proteomes" id="UP000251995">
    <property type="component" value="Chromosome"/>
</dbReference>
<feature type="transmembrane region" description="Helical" evidence="2">
    <location>
        <begin position="6"/>
        <end position="22"/>
    </location>
</feature>
<feature type="transmembrane region" description="Helical" evidence="2">
    <location>
        <begin position="31"/>
        <end position="56"/>
    </location>
</feature>
<name>A0A344UVT9_9ACTN</name>
<evidence type="ECO:0000313" key="4">
    <source>
        <dbReference type="EMBL" id="AXE39387.1"/>
    </source>
</evidence>
<dbReference type="InterPro" id="IPR049492">
    <property type="entry name" value="BD-FAE-like_dom"/>
</dbReference>
<proteinExistence type="predicted"/>
<dbReference type="OrthoDB" id="9803828at2"/>
<dbReference type="InterPro" id="IPR029058">
    <property type="entry name" value="AB_hydrolase_fold"/>
</dbReference>
<dbReference type="AlphaFoldDB" id="A0A344UVT9"/>
<dbReference type="Pfam" id="PF20434">
    <property type="entry name" value="BD-FAE"/>
    <property type="match status" value="1"/>
</dbReference>
<keyword evidence="5" id="KW-1185">Reference proteome</keyword>
<organism evidence="4 5">
    <name type="scientific">Acidipropionibacterium virtanenii</name>
    <dbReference type="NCBI Taxonomy" id="2057246"/>
    <lineage>
        <taxon>Bacteria</taxon>
        <taxon>Bacillati</taxon>
        <taxon>Actinomycetota</taxon>
        <taxon>Actinomycetes</taxon>
        <taxon>Propionibacteriales</taxon>
        <taxon>Propionibacteriaceae</taxon>
        <taxon>Acidipropionibacterium</taxon>
    </lineage>
</organism>
<evidence type="ECO:0000313" key="5">
    <source>
        <dbReference type="Proteomes" id="UP000251995"/>
    </source>
</evidence>
<dbReference type="EMBL" id="CP025198">
    <property type="protein sequence ID" value="AXE39387.1"/>
    <property type="molecule type" value="Genomic_DNA"/>
</dbReference>